<proteinExistence type="inferred from homology"/>
<evidence type="ECO:0000256" key="8">
    <source>
        <dbReference type="ARBA" id="ARBA00032386"/>
    </source>
</evidence>
<sequence>MRPYAFGVDVGGTTVKMGIFHTSGDLLEKWEISTRTENGGEQILPDIAASVREMLKKRKISMEDVEGIGIGVPGAVRENSVVDRCVNLGWGVVPVRDILSSLLDGCRVMVGNDANVAALGEIWKGGGEGARSMVMVTLGTGIGGGIILDGKILNGAFGAAGEIGHICINEEEDAVCGCGKKGHLEQYASANGIAKTARKMLDETTEESSLKALEKVTSKDVFDAAKQQDKVAVRIVERVGQILGKALAAVACVVDPEVFVIGGGVSKAGPMVTDVIRKYFVKYAFHASEGARFELARLGNDAGIYGAVRMLM</sequence>
<dbReference type="PROSITE" id="PS01125">
    <property type="entry name" value="ROK"/>
    <property type="match status" value="1"/>
</dbReference>
<reference evidence="9 10" key="1">
    <citation type="submission" date="2019-08" db="EMBL/GenBank/DDBJ databases">
        <title>In-depth cultivation of the pig gut microbiome towards novel bacterial diversity and tailored functional studies.</title>
        <authorList>
            <person name="Wylensek D."/>
            <person name="Hitch T.C.A."/>
            <person name="Clavel T."/>
        </authorList>
    </citation>
    <scope>NUCLEOTIDE SEQUENCE [LARGE SCALE GENOMIC DNA]</scope>
    <source>
        <strain evidence="9 10">Oil+RF-744-WCA-WT-13</strain>
    </source>
</reference>
<dbReference type="GO" id="GO:0004340">
    <property type="term" value="F:glucokinase activity"/>
    <property type="evidence" value="ECO:0007669"/>
    <property type="project" value="UniProtKB-EC"/>
</dbReference>
<dbReference type="AlphaFoldDB" id="A0A7X2P9I3"/>
<gene>
    <name evidence="9" type="ORF">FYJ60_09575</name>
</gene>
<evidence type="ECO:0000256" key="7">
    <source>
        <dbReference type="ARBA" id="ARBA00022840"/>
    </source>
</evidence>
<dbReference type="GO" id="GO:0005524">
    <property type="term" value="F:ATP binding"/>
    <property type="evidence" value="ECO:0007669"/>
    <property type="project" value="UniProtKB-KW"/>
</dbReference>
<dbReference type="PANTHER" id="PTHR18964">
    <property type="entry name" value="ROK (REPRESSOR, ORF, KINASE) FAMILY"/>
    <property type="match status" value="1"/>
</dbReference>
<name>A0A7X2P9I3_9FIRM</name>
<dbReference type="GO" id="GO:0006096">
    <property type="term" value="P:glycolytic process"/>
    <property type="evidence" value="ECO:0007669"/>
    <property type="project" value="InterPro"/>
</dbReference>
<comment type="similarity">
    <text evidence="1">Belongs to the ROK (NagC/XylR) family.</text>
</comment>
<protein>
    <recommendedName>
        <fullName evidence="3">Glucokinase</fullName>
        <ecNumber evidence="2">2.7.1.2</ecNumber>
    </recommendedName>
    <alternativeName>
        <fullName evidence="8">Glucose kinase</fullName>
    </alternativeName>
</protein>
<dbReference type="PANTHER" id="PTHR18964:SF149">
    <property type="entry name" value="BIFUNCTIONAL UDP-N-ACETYLGLUCOSAMINE 2-EPIMERASE_N-ACETYLMANNOSAMINE KINASE"/>
    <property type="match status" value="1"/>
</dbReference>
<dbReference type="EMBL" id="VUMV01000007">
    <property type="protein sequence ID" value="MST82565.1"/>
    <property type="molecule type" value="Genomic_DNA"/>
</dbReference>
<dbReference type="GO" id="GO:0005737">
    <property type="term" value="C:cytoplasm"/>
    <property type="evidence" value="ECO:0007669"/>
    <property type="project" value="InterPro"/>
</dbReference>
<dbReference type="Gene3D" id="3.30.420.40">
    <property type="match status" value="2"/>
</dbReference>
<dbReference type="EC" id="2.7.1.2" evidence="2"/>
<dbReference type="InterPro" id="IPR004654">
    <property type="entry name" value="ROK_glcA"/>
</dbReference>
<dbReference type="Pfam" id="PF00480">
    <property type="entry name" value="ROK"/>
    <property type="match status" value="1"/>
</dbReference>
<evidence type="ECO:0000256" key="6">
    <source>
        <dbReference type="ARBA" id="ARBA00022777"/>
    </source>
</evidence>
<dbReference type="InterPro" id="IPR000600">
    <property type="entry name" value="ROK"/>
</dbReference>
<dbReference type="SUPFAM" id="SSF53067">
    <property type="entry name" value="Actin-like ATPase domain"/>
    <property type="match status" value="1"/>
</dbReference>
<evidence type="ECO:0000313" key="9">
    <source>
        <dbReference type="EMBL" id="MST82565.1"/>
    </source>
</evidence>
<dbReference type="Proteomes" id="UP000466864">
    <property type="component" value="Unassembled WGS sequence"/>
</dbReference>
<dbReference type="InterPro" id="IPR043129">
    <property type="entry name" value="ATPase_NBD"/>
</dbReference>
<keyword evidence="7" id="KW-0067">ATP-binding</keyword>
<evidence type="ECO:0000256" key="3">
    <source>
        <dbReference type="ARBA" id="ARBA00014701"/>
    </source>
</evidence>
<evidence type="ECO:0000256" key="4">
    <source>
        <dbReference type="ARBA" id="ARBA00022679"/>
    </source>
</evidence>
<dbReference type="NCBIfam" id="TIGR00744">
    <property type="entry name" value="ROK_glcA_fam"/>
    <property type="match status" value="1"/>
</dbReference>
<accession>A0A7X2P9I3</accession>
<comment type="caution">
    <text evidence="9">The sequence shown here is derived from an EMBL/GenBank/DDBJ whole genome shotgun (WGS) entry which is preliminary data.</text>
</comment>
<keyword evidence="4 9" id="KW-0808">Transferase</keyword>
<organism evidence="9 10">
    <name type="scientific">Bilifractor porci</name>
    <dbReference type="NCBI Taxonomy" id="2606636"/>
    <lineage>
        <taxon>Bacteria</taxon>
        <taxon>Bacillati</taxon>
        <taxon>Bacillota</taxon>
        <taxon>Clostridia</taxon>
        <taxon>Lachnospirales</taxon>
        <taxon>Lachnospiraceae</taxon>
        <taxon>Bilifractor</taxon>
    </lineage>
</organism>
<evidence type="ECO:0000256" key="2">
    <source>
        <dbReference type="ARBA" id="ARBA00012323"/>
    </source>
</evidence>
<evidence type="ECO:0000256" key="5">
    <source>
        <dbReference type="ARBA" id="ARBA00022741"/>
    </source>
</evidence>
<dbReference type="RefSeq" id="WP_154458580.1">
    <property type="nucleotide sequence ID" value="NZ_VUMV01000007.1"/>
</dbReference>
<evidence type="ECO:0000313" key="10">
    <source>
        <dbReference type="Proteomes" id="UP000466864"/>
    </source>
</evidence>
<evidence type="ECO:0000256" key="1">
    <source>
        <dbReference type="ARBA" id="ARBA00006479"/>
    </source>
</evidence>
<dbReference type="InterPro" id="IPR049874">
    <property type="entry name" value="ROK_cs"/>
</dbReference>
<keyword evidence="5" id="KW-0547">Nucleotide-binding</keyword>
<keyword evidence="10" id="KW-1185">Reference proteome</keyword>
<keyword evidence="6 9" id="KW-0418">Kinase</keyword>